<feature type="domain" description="Molybdopterin dinucleotide-binding" evidence="12">
    <location>
        <begin position="655"/>
        <end position="761"/>
    </location>
</feature>
<comment type="similarity">
    <text evidence="3">Belongs to the prokaryotic molybdopterin-containing oxidoreductase family.</text>
</comment>
<organism evidence="13 14">
    <name type="scientific">Segniliparus rugosus (strain ATCC BAA-974 / DSM 45345 / CCUG 50838 / CIP 108380 / JCM 13579 / CDC 945)</name>
    <dbReference type="NCBI Taxonomy" id="679197"/>
    <lineage>
        <taxon>Bacteria</taxon>
        <taxon>Bacillati</taxon>
        <taxon>Actinomycetota</taxon>
        <taxon>Actinomycetes</taxon>
        <taxon>Mycobacteriales</taxon>
        <taxon>Segniliparaceae</taxon>
        <taxon>Segniliparus</taxon>
    </lineage>
</organism>
<feature type="region of interest" description="Disordered" evidence="10">
    <location>
        <begin position="1"/>
        <end position="26"/>
    </location>
</feature>
<dbReference type="PIRSF" id="PIRSF000144">
    <property type="entry name" value="CbbBc"/>
    <property type="match status" value="1"/>
</dbReference>
<dbReference type="InterPro" id="IPR009010">
    <property type="entry name" value="Asp_de-COase-like_dom_sf"/>
</dbReference>
<dbReference type="CDD" id="cd02767">
    <property type="entry name" value="MopB_ydeP"/>
    <property type="match status" value="1"/>
</dbReference>
<evidence type="ECO:0000256" key="5">
    <source>
        <dbReference type="ARBA" id="ARBA00022505"/>
    </source>
</evidence>
<dbReference type="GO" id="GO:0030151">
    <property type="term" value="F:molybdenum ion binding"/>
    <property type="evidence" value="ECO:0007669"/>
    <property type="project" value="InterPro"/>
</dbReference>
<dbReference type="Gene3D" id="3.40.228.10">
    <property type="entry name" value="Dimethylsulfoxide Reductase, domain 2"/>
    <property type="match status" value="1"/>
</dbReference>
<evidence type="ECO:0000256" key="1">
    <source>
        <dbReference type="ARBA" id="ARBA00001942"/>
    </source>
</evidence>
<dbReference type="eggNOG" id="COG0243">
    <property type="taxonomic scope" value="Bacteria"/>
</dbReference>
<keyword evidence="9" id="KW-0411">Iron-sulfur</keyword>
<dbReference type="Gene3D" id="3.40.50.740">
    <property type="match status" value="1"/>
</dbReference>
<dbReference type="CDD" id="cd02787">
    <property type="entry name" value="MopB_CT_ydeP"/>
    <property type="match status" value="1"/>
</dbReference>
<keyword evidence="14" id="KW-1185">Reference proteome</keyword>
<sequence>MAQGSEIADDFNNGRGPRQDGELSQRDYTHPAAGWGAAFSVGGVLIKNRRPVAGTAGMLRMNHEGKGFDCPGCAWPDDRHGLMLDLCENGVKHTTWEMTPKRVDASFFERHTVAELSAWTDYELEEAGRLTEPLVYDEGSDKYVPISWDEAFRLVGDALRGLDSPHQASFYTSGRLSNEATFLYQWWAREFGTNNLPDCSNMCHEASGRALEAALGTGKGLCDLPDWEHADLFLIIGVNAASNAPRMLTSLGEASKRGAQIIHINPMIEAAARDTIVPHDFLDMALLRATKIGDLDVQVRIGGDMAVLRSIAKVAFERAEADPDVLDRDFIAEHTAGFEEYRAAVARTSWAELVRGSGVAEETLRELADRYLRAERAIVSWCLGVTQHENSVDTIREIVNVLMLRGHIGKLGSGPSPVRGHSNVQGNRTCGIDNRPAEEWLARFDAVAGVVSPRERGLDTVDTLKGLLDGTVKVFVALGGNFVLAVPDTELAFRALRRAELTVQVSTKLNRSHLVHGRAALILPCFGRTEQDLGINGNQQVTAEDAMSYVNLSQGKRKPASPHLRSEVAILAGMASATLPESKTPWAWFAEDYDRIRDVMAEAIEGFDGFNRRVREPLGFRIAQPARDRVFRTKTGKAEFHAAALPDIELPTGQLMLATQRSHDQWNTTIYSNNDRYRGVKNSRTVLFMNAEDMAERGFEEFARIDIESFSRDGRTRKVTGYQAVAYKIPRGNVIGYMPELNVLCGLAEQSGQSDQPLMKHVAVRVTKSSAPAAG</sequence>
<dbReference type="InterPro" id="IPR037951">
    <property type="entry name" value="MopB_CT_YdeP"/>
</dbReference>
<dbReference type="HOGENOM" id="CLU_000422_16_1_11"/>
<keyword evidence="6" id="KW-0479">Metal-binding</keyword>
<dbReference type="InterPro" id="IPR006657">
    <property type="entry name" value="MoPterin_dinucl-bd_dom"/>
</dbReference>
<keyword evidence="5" id="KW-0500">Molybdenum</keyword>
<protein>
    <submittedName>
        <fullName evidence="13">Oxidoreductase alpha (Molybdopterin) subunit</fullName>
    </submittedName>
</protein>
<comment type="cofactor">
    <cofactor evidence="1">
        <name>Mo-bis(molybdopterin guanine dinucleotide)</name>
        <dbReference type="ChEBI" id="CHEBI:60539"/>
    </cofactor>
</comment>
<dbReference type="SUPFAM" id="SSF50692">
    <property type="entry name" value="ADC-like"/>
    <property type="match status" value="1"/>
</dbReference>
<evidence type="ECO:0000256" key="4">
    <source>
        <dbReference type="ARBA" id="ARBA00022485"/>
    </source>
</evidence>
<dbReference type="EMBL" id="ACZI02000002">
    <property type="protein sequence ID" value="EFV13423.1"/>
    <property type="molecule type" value="Genomic_DNA"/>
</dbReference>
<evidence type="ECO:0000259" key="12">
    <source>
        <dbReference type="Pfam" id="PF01568"/>
    </source>
</evidence>
<evidence type="ECO:0000256" key="3">
    <source>
        <dbReference type="ARBA" id="ARBA00010312"/>
    </source>
</evidence>
<feature type="domain" description="Molybdopterin oxidoreductase" evidence="11">
    <location>
        <begin position="129"/>
        <end position="509"/>
    </location>
</feature>
<keyword evidence="8" id="KW-0408">Iron</keyword>
<dbReference type="Gene3D" id="2.40.40.20">
    <property type="match status" value="1"/>
</dbReference>
<gene>
    <name evidence="13" type="ORF">HMPREF9336_01712</name>
</gene>
<evidence type="ECO:0000313" key="13">
    <source>
        <dbReference type="EMBL" id="EFV13423.1"/>
    </source>
</evidence>
<evidence type="ECO:0000313" key="14">
    <source>
        <dbReference type="Proteomes" id="UP000004816"/>
    </source>
</evidence>
<evidence type="ECO:0000256" key="10">
    <source>
        <dbReference type="SAM" id="MobiDB-lite"/>
    </source>
</evidence>
<dbReference type="InterPro" id="IPR010046">
    <property type="entry name" value="Mopterin_OxRdtse_a_bac"/>
</dbReference>
<dbReference type="OrthoDB" id="5287431at2"/>
<dbReference type="Proteomes" id="UP000004816">
    <property type="component" value="Unassembled WGS sequence"/>
</dbReference>
<dbReference type="AlphaFoldDB" id="E5XQE0"/>
<dbReference type="Pfam" id="PF00384">
    <property type="entry name" value="Molybdopterin"/>
    <property type="match status" value="1"/>
</dbReference>
<dbReference type="RefSeq" id="WP_007469427.1">
    <property type="nucleotide sequence ID" value="NZ_KI391953.1"/>
</dbReference>
<name>E5XQE0_SEGRC</name>
<dbReference type="GO" id="GO:0016020">
    <property type="term" value="C:membrane"/>
    <property type="evidence" value="ECO:0007669"/>
    <property type="project" value="TreeGrafter"/>
</dbReference>
<comment type="caution">
    <text evidence="13">The sequence shown here is derived from an EMBL/GenBank/DDBJ whole genome shotgun (WGS) entry which is preliminary data.</text>
</comment>
<dbReference type="GO" id="GO:0051539">
    <property type="term" value="F:4 iron, 4 sulfur cluster binding"/>
    <property type="evidence" value="ECO:0007669"/>
    <property type="project" value="UniProtKB-KW"/>
</dbReference>
<dbReference type="GO" id="GO:0008863">
    <property type="term" value="F:formate dehydrogenase (NAD+) activity"/>
    <property type="evidence" value="ECO:0007669"/>
    <property type="project" value="InterPro"/>
</dbReference>
<reference evidence="13 14" key="1">
    <citation type="journal article" date="2011" name="Stand. Genomic Sci.">
        <title>High quality draft genome sequence of Segniliparus rugosus CDC 945(T)= (ATCC BAA-974(T)).</title>
        <authorList>
            <person name="Earl A.M."/>
            <person name="Desjardins C.A."/>
            <person name="Fitzgerald M.G."/>
            <person name="Arachchi H.M."/>
            <person name="Zeng Q."/>
            <person name="Mehta T."/>
            <person name="Griggs A."/>
            <person name="Birren B.W."/>
            <person name="Toney N.C."/>
            <person name="Carr J."/>
            <person name="Posey J."/>
            <person name="Butler W.R."/>
        </authorList>
    </citation>
    <scope>NUCLEOTIDE SEQUENCE [LARGE SCALE GENOMIC DNA]</scope>
    <source>
        <strain evidence="14">ATCC BAA-974 / DSM 45345 / CCUG 50838 / CIP 108380 / JCM 13579 / CDC 945</strain>
    </source>
</reference>
<accession>E5XQE0</accession>
<comment type="cofactor">
    <cofactor evidence="2">
        <name>[4Fe-4S] cluster</name>
        <dbReference type="ChEBI" id="CHEBI:49883"/>
    </cofactor>
</comment>
<proteinExistence type="inferred from homology"/>
<evidence type="ECO:0000259" key="11">
    <source>
        <dbReference type="Pfam" id="PF00384"/>
    </source>
</evidence>
<evidence type="ECO:0000256" key="6">
    <source>
        <dbReference type="ARBA" id="ARBA00022723"/>
    </source>
</evidence>
<evidence type="ECO:0000256" key="2">
    <source>
        <dbReference type="ARBA" id="ARBA00001966"/>
    </source>
</evidence>
<feature type="compositionally biased region" description="Basic and acidic residues" evidence="10">
    <location>
        <begin position="17"/>
        <end position="26"/>
    </location>
</feature>
<dbReference type="InterPro" id="IPR006656">
    <property type="entry name" value="Mopterin_OxRdtase"/>
</dbReference>
<dbReference type="GO" id="GO:0043546">
    <property type="term" value="F:molybdopterin cofactor binding"/>
    <property type="evidence" value="ECO:0007669"/>
    <property type="project" value="InterPro"/>
</dbReference>
<dbReference type="InterPro" id="IPR041953">
    <property type="entry name" value="YdeP_MopB"/>
</dbReference>
<dbReference type="InterPro" id="IPR050123">
    <property type="entry name" value="Prok_molybdopt-oxidoreductase"/>
</dbReference>
<keyword evidence="7" id="KW-0560">Oxidoreductase</keyword>
<dbReference type="PANTHER" id="PTHR43105">
    <property type="entry name" value="RESPIRATORY NITRATE REDUCTASE"/>
    <property type="match status" value="1"/>
</dbReference>
<dbReference type="NCBIfam" id="TIGR01701">
    <property type="entry name" value="Fdhalpha-like"/>
    <property type="match status" value="1"/>
</dbReference>
<dbReference type="PANTHER" id="PTHR43105:SF4">
    <property type="entry name" value="PROTEIN YDEP"/>
    <property type="match status" value="1"/>
</dbReference>
<dbReference type="Pfam" id="PF01568">
    <property type="entry name" value="Molydop_binding"/>
    <property type="match status" value="1"/>
</dbReference>
<dbReference type="SUPFAM" id="SSF53706">
    <property type="entry name" value="Formate dehydrogenase/DMSO reductase, domains 1-3"/>
    <property type="match status" value="1"/>
</dbReference>
<evidence type="ECO:0000256" key="8">
    <source>
        <dbReference type="ARBA" id="ARBA00023004"/>
    </source>
</evidence>
<dbReference type="STRING" id="679197.HMPREF9336_01712"/>
<keyword evidence="4" id="KW-0004">4Fe-4S</keyword>
<evidence type="ECO:0000256" key="9">
    <source>
        <dbReference type="ARBA" id="ARBA00023014"/>
    </source>
</evidence>
<evidence type="ECO:0000256" key="7">
    <source>
        <dbReference type="ARBA" id="ARBA00023002"/>
    </source>
</evidence>